<dbReference type="CDD" id="cd18577">
    <property type="entry name" value="ABC_6TM_Pgp_ABCB1_D1_like"/>
    <property type="match status" value="1"/>
</dbReference>
<dbReference type="PANTHER" id="PTHR42860">
    <property type="entry name" value="VITAMIN B12-BINDING PROTEIN"/>
    <property type="match status" value="1"/>
</dbReference>
<dbReference type="EMBL" id="JAENGY010002235">
    <property type="protein sequence ID" value="KAG6944933.1"/>
    <property type="molecule type" value="Genomic_DNA"/>
</dbReference>
<dbReference type="Pfam" id="PF00664">
    <property type="entry name" value="ABC_membrane"/>
    <property type="match status" value="1"/>
</dbReference>
<evidence type="ECO:0000256" key="3">
    <source>
        <dbReference type="ARBA" id="ARBA00023136"/>
    </source>
</evidence>
<dbReference type="Proteomes" id="UP000709295">
    <property type="component" value="Unassembled WGS sequence"/>
</dbReference>
<name>A0A8J5LYV6_9STRA</name>
<dbReference type="PROSITE" id="PS50929">
    <property type="entry name" value="ABC_TM1F"/>
    <property type="match status" value="1"/>
</dbReference>
<sequence length="916" mass="101173">MSTRSTALRVVSLLPSATENVCALLSACQGHASTSESSVPLPELVGRSHECDFPRDALDLPVLTAARTAFTSSVDTHKQVREALASAASLYHLDADKLAALQPDVILTQSTCKVCSIDLASVQQAVHDDVHRRTTVDQSVQSNTVSSQPAKQKELTKIVTCNPTSLVDALGTQFRQLGDALGVPQVGESMAQEHLDKLQQLEHQAAAFVDKGDKPNVLMVEWLDPLFLGTKGWMREIVEAAGGQIVDTLERGQNVDVVVVALCGLTLDKTEQELVEGRVGDWWETLLDQSDAIVYIVDGTSMFTRPTRRLLVALEWLVHALHEPGSIWLKNSTFPYKLFDTSLVTSGPKAKEKKSAEMLEIEELHRAACSNQQDMYTDPATGYSVMTAYILKERQQKPMPRVVLLTTIDPKTNVVPIQNISSQTIAAQAEALELPLCLVAVGLGDEYTSALRSALVEIPEQLKRTKKSKKAPPIEGTCTVSSLVFGDLHLEDIRTWREETFGKDYKLLFPVWKKKYESELLPALERICAKTGAKIFFSNVDEERLASSGARWEVGQVYDWKLIQERNKATIEQVDLMGECDVYWYEQRNDNAVEVIMSSGKRHTDEATDCTIEPAHFQTQPQLHKASSKDCDLILVAVSTMSSLEKSSDETVYQRVETPRTTTVDVNEPVKTSSPKKNSTASESGSSKSNLRNEVVHDGPTSFKISHLYRYATTFDKVLLTIGVITTGANGALFPLMAIVFGNALSGFAATPVDMDAVNLAALNYLYIAIFMFATDYISYVAFYYSAERQMKALRSEALKHMLYLDTGWYDANDALKLSSRLTGDRVRIKDGMGHNLGDAFRYTIQFFVGLMIGFTRGWDITLVMASVMPIMAISLSWLIKTFTLMSEFAQKVYAVAGSVAEETLSSIRTVASLNG</sequence>
<dbReference type="InterPro" id="IPR011527">
    <property type="entry name" value="ABC1_TM_dom"/>
</dbReference>
<dbReference type="GO" id="GO:0140359">
    <property type="term" value="F:ABC-type transporter activity"/>
    <property type="evidence" value="ECO:0007669"/>
    <property type="project" value="InterPro"/>
</dbReference>
<comment type="caution">
    <text evidence="7">The sequence shown here is derived from an EMBL/GenBank/DDBJ whole genome shotgun (WGS) entry which is preliminary data.</text>
</comment>
<dbReference type="Pfam" id="PF17653">
    <property type="entry name" value="DUF5522"/>
    <property type="match status" value="1"/>
</dbReference>
<feature type="domain" description="ABC transmembrane type-1" evidence="6">
    <location>
        <begin position="722"/>
        <end position="916"/>
    </location>
</feature>
<feature type="transmembrane region" description="Helical" evidence="5">
    <location>
        <begin position="861"/>
        <end position="880"/>
    </location>
</feature>
<evidence type="ECO:0000256" key="2">
    <source>
        <dbReference type="ARBA" id="ARBA00022989"/>
    </source>
</evidence>
<feature type="non-terminal residue" evidence="7">
    <location>
        <position position="1"/>
    </location>
</feature>
<accession>A0A8J5LYV6</accession>
<organism evidence="7 8">
    <name type="scientific">Phytophthora aleatoria</name>
    <dbReference type="NCBI Taxonomy" id="2496075"/>
    <lineage>
        <taxon>Eukaryota</taxon>
        <taxon>Sar</taxon>
        <taxon>Stramenopiles</taxon>
        <taxon>Oomycota</taxon>
        <taxon>Peronosporomycetes</taxon>
        <taxon>Peronosporales</taxon>
        <taxon>Peronosporaceae</taxon>
        <taxon>Phytophthora</taxon>
    </lineage>
</organism>
<dbReference type="GO" id="GO:0005524">
    <property type="term" value="F:ATP binding"/>
    <property type="evidence" value="ECO:0007669"/>
    <property type="project" value="InterPro"/>
</dbReference>
<gene>
    <name evidence="7" type="ORF">JG688_00016887</name>
</gene>
<dbReference type="AlphaFoldDB" id="A0A8J5LYV6"/>
<dbReference type="InterPro" id="IPR040807">
    <property type="entry name" value="DUF5522"/>
</dbReference>
<dbReference type="GO" id="GO:0016020">
    <property type="term" value="C:membrane"/>
    <property type="evidence" value="ECO:0007669"/>
    <property type="project" value="InterPro"/>
</dbReference>
<keyword evidence="1 5" id="KW-0812">Transmembrane</keyword>
<evidence type="ECO:0000256" key="4">
    <source>
        <dbReference type="SAM" id="MobiDB-lite"/>
    </source>
</evidence>
<dbReference type="PANTHER" id="PTHR42860:SF1">
    <property type="entry name" value="VITAMIN B12-BINDING PROTEIN"/>
    <property type="match status" value="1"/>
</dbReference>
<dbReference type="InterPro" id="IPR051030">
    <property type="entry name" value="Vitamin_B12-ABC_binding"/>
</dbReference>
<keyword evidence="3 5" id="KW-0472">Membrane</keyword>
<evidence type="ECO:0000256" key="5">
    <source>
        <dbReference type="SAM" id="Phobius"/>
    </source>
</evidence>
<reference evidence="7" key="1">
    <citation type="submission" date="2021-01" db="EMBL/GenBank/DDBJ databases">
        <title>Phytophthora aleatoria, a newly-described species from Pinus radiata is distinct from Phytophthora cactorum isolates based on comparative genomics.</title>
        <authorList>
            <person name="Mcdougal R."/>
            <person name="Panda P."/>
            <person name="Williams N."/>
            <person name="Studholme D.J."/>
        </authorList>
    </citation>
    <scope>NUCLEOTIDE SEQUENCE</scope>
    <source>
        <strain evidence="7">NZFS 4037</strain>
    </source>
</reference>
<keyword evidence="2 5" id="KW-1133">Transmembrane helix</keyword>
<feature type="region of interest" description="Disordered" evidence="4">
    <location>
        <begin position="648"/>
        <end position="695"/>
    </location>
</feature>
<feature type="compositionally biased region" description="Polar residues" evidence="4">
    <location>
        <begin position="659"/>
        <end position="692"/>
    </location>
</feature>
<feature type="transmembrane region" description="Helical" evidence="5">
    <location>
        <begin position="765"/>
        <end position="785"/>
    </location>
</feature>
<feature type="transmembrane region" description="Helical" evidence="5">
    <location>
        <begin position="718"/>
        <end position="745"/>
    </location>
</feature>
<evidence type="ECO:0000313" key="8">
    <source>
        <dbReference type="Proteomes" id="UP000709295"/>
    </source>
</evidence>
<evidence type="ECO:0000259" key="6">
    <source>
        <dbReference type="PROSITE" id="PS50929"/>
    </source>
</evidence>
<keyword evidence="8" id="KW-1185">Reference proteome</keyword>
<evidence type="ECO:0000256" key="1">
    <source>
        <dbReference type="ARBA" id="ARBA00022692"/>
    </source>
</evidence>
<proteinExistence type="predicted"/>
<evidence type="ECO:0000313" key="7">
    <source>
        <dbReference type="EMBL" id="KAG6944933.1"/>
    </source>
</evidence>
<dbReference type="Pfam" id="PF01497">
    <property type="entry name" value="Peripla_BP_2"/>
    <property type="match status" value="1"/>
</dbReference>
<protein>
    <recommendedName>
        <fullName evidence="6">ABC transmembrane type-1 domain-containing protein</fullName>
    </recommendedName>
</protein>
<dbReference type="InterPro" id="IPR002491">
    <property type="entry name" value="ABC_transptr_periplasmic_BD"/>
</dbReference>